<dbReference type="SUPFAM" id="SSF51905">
    <property type="entry name" value="FAD/NAD(P)-binding domain"/>
    <property type="match status" value="1"/>
</dbReference>
<accession>A0A931J7R7</accession>
<dbReference type="PANTHER" id="PTHR43876">
    <property type="entry name" value="UBIQUINONE BIOSYNTHESIS MONOOXYGENASE COQ6, MITOCHONDRIAL"/>
    <property type="match status" value="1"/>
</dbReference>
<dbReference type="EMBL" id="JAEDAK010000021">
    <property type="protein sequence ID" value="MBH9579343.1"/>
    <property type="molecule type" value="Genomic_DNA"/>
</dbReference>
<dbReference type="InterPro" id="IPR036188">
    <property type="entry name" value="FAD/NAD-bd_sf"/>
</dbReference>
<organism evidence="2 3">
    <name type="scientific">Inhella proteolytica</name>
    <dbReference type="NCBI Taxonomy" id="2795029"/>
    <lineage>
        <taxon>Bacteria</taxon>
        <taxon>Pseudomonadati</taxon>
        <taxon>Pseudomonadota</taxon>
        <taxon>Betaproteobacteria</taxon>
        <taxon>Burkholderiales</taxon>
        <taxon>Sphaerotilaceae</taxon>
        <taxon>Inhella</taxon>
    </lineage>
</organism>
<feature type="domain" description="FAD-binding" evidence="1">
    <location>
        <begin position="128"/>
        <end position="322"/>
    </location>
</feature>
<dbReference type="InterPro" id="IPR002938">
    <property type="entry name" value="FAD-bd"/>
</dbReference>
<dbReference type="RefSeq" id="WP_198113175.1">
    <property type="nucleotide sequence ID" value="NZ_JAEDAK010000021.1"/>
</dbReference>
<keyword evidence="2" id="KW-0560">Oxidoreductase</keyword>
<evidence type="ECO:0000259" key="1">
    <source>
        <dbReference type="Pfam" id="PF01494"/>
    </source>
</evidence>
<dbReference type="PRINTS" id="PR00420">
    <property type="entry name" value="RNGMNOXGNASE"/>
</dbReference>
<gene>
    <name evidence="2" type="ORF">I7X39_20800</name>
</gene>
<dbReference type="Gene3D" id="3.50.50.60">
    <property type="entry name" value="FAD/NAD(P)-binding domain"/>
    <property type="match status" value="2"/>
</dbReference>
<dbReference type="AlphaFoldDB" id="A0A931J7R7"/>
<dbReference type="Proteomes" id="UP000613266">
    <property type="component" value="Unassembled WGS sequence"/>
</dbReference>
<dbReference type="Pfam" id="PF01494">
    <property type="entry name" value="FAD_binding_3"/>
    <property type="match status" value="1"/>
</dbReference>
<dbReference type="InterPro" id="IPR051205">
    <property type="entry name" value="UbiH/COQ6_monooxygenase"/>
</dbReference>
<evidence type="ECO:0000313" key="2">
    <source>
        <dbReference type="EMBL" id="MBH9579343.1"/>
    </source>
</evidence>
<comment type="caution">
    <text evidence="2">The sequence shown here is derived from an EMBL/GenBank/DDBJ whole genome shotgun (WGS) entry which is preliminary data.</text>
</comment>
<keyword evidence="3" id="KW-1185">Reference proteome</keyword>
<keyword evidence="2" id="KW-0503">Monooxygenase</keyword>
<reference evidence="2" key="1">
    <citation type="submission" date="2020-12" db="EMBL/GenBank/DDBJ databases">
        <title>The genome sequence of Inhella sp. 1Y17.</title>
        <authorList>
            <person name="Liu Y."/>
        </authorList>
    </citation>
    <scope>NUCLEOTIDE SEQUENCE</scope>
    <source>
        <strain evidence="2">1Y17</strain>
    </source>
</reference>
<protein>
    <submittedName>
        <fullName evidence="2">FAD-dependent monooxygenase</fullName>
    </submittedName>
</protein>
<name>A0A931J7R7_9BURK</name>
<proteinExistence type="predicted"/>
<dbReference type="GO" id="GO:0071949">
    <property type="term" value="F:FAD binding"/>
    <property type="evidence" value="ECO:0007669"/>
    <property type="project" value="InterPro"/>
</dbReference>
<dbReference type="PANTHER" id="PTHR43876:SF7">
    <property type="entry name" value="UBIQUINONE BIOSYNTHESIS MONOOXYGENASE COQ6, MITOCHONDRIAL"/>
    <property type="match status" value="1"/>
</dbReference>
<evidence type="ECO:0000313" key="3">
    <source>
        <dbReference type="Proteomes" id="UP000613266"/>
    </source>
</evidence>
<dbReference type="GO" id="GO:0004497">
    <property type="term" value="F:monooxygenase activity"/>
    <property type="evidence" value="ECO:0007669"/>
    <property type="project" value="UniProtKB-KW"/>
</dbReference>
<sequence>MHRAPVDVLIRGDGCVGRALALALSRQGLRVALRGRPPAAGGPDLRAYALNPASRRLLQELRVWDSLPAEARTPVHDMKVHGDAQGAHIEFSAWQAQVEELAWIVDAGELEAQLDAALRYAPHVERVQEDVPHALLALCEGREADSRAALGVEVELHRYGHHALAARLVASQPHQGIAWQWFRQGEHGPEILALLPLDRPEPGCSYALVWSQPAAAAQQWAVAEPAEFEAELNRLCAASSGSLKLASERKTWPLQWLRAREVCGPGFVLLGDCAHQVHPLSGQGLNLGLGDVAALAQVLRQREAWRPLGDERLLRRYARERALPTLLMGGGADALWTGFAHPSPLLRSLRNQGLSLVNQLPPLKRWLAQRAMG</sequence>
<dbReference type="Gene3D" id="3.30.9.10">
    <property type="entry name" value="D-Amino Acid Oxidase, subunit A, domain 2"/>
    <property type="match status" value="1"/>
</dbReference>